<evidence type="ECO:0000313" key="2">
    <source>
        <dbReference type="EMBL" id="GJN25195.1"/>
    </source>
</evidence>
<dbReference type="InterPro" id="IPR005174">
    <property type="entry name" value="KIB1-4_b-propeller"/>
</dbReference>
<dbReference type="EMBL" id="BQKI01000078">
    <property type="protein sequence ID" value="GJN25195.1"/>
    <property type="molecule type" value="Genomic_DNA"/>
</dbReference>
<evidence type="ECO:0000313" key="3">
    <source>
        <dbReference type="Proteomes" id="UP001054889"/>
    </source>
</evidence>
<protein>
    <recommendedName>
        <fullName evidence="1">KIB1-4 beta-propeller domain-containing protein</fullName>
    </recommendedName>
</protein>
<dbReference type="AlphaFoldDB" id="A0AAV5ESJ4"/>
<comment type="caution">
    <text evidence="2">The sequence shown here is derived from an EMBL/GenBank/DDBJ whole genome shotgun (WGS) entry which is preliminary data.</text>
</comment>
<sequence>MNSGVDTASETLFPFAAFVSSGCECRLPGAESHSLRWLVLAGKVFDERLQEKRPKFDSEPSWAGLQADALGVVLRFLPLKADRSRLRSVCRNWCVAASGHAVPPPLPLLVLPRFRFSSLSPRGALTAARQAWMPPEVAPDHVHCVGSSGEWLVGARQAFGECFLVNAFSQKLINLPCLSDSGYRCSLYSLHKVALSASPDSGSECIVAAFGFRGSNPELSLWKPGMMSWHVCRDALIAGHVDIVFYQGKLYMLWRFTPCLFSFELRVDKHGVSVTRVEDCLIESLLPKPLRHNDIVSCNIVVWRGKLLLVIRYYGGAYHQARRNVLKVEVLALDFSTKPCGVTEIHGFGTDCVFVGPGGNSFPAGLHDGFEDELIYFVPDHYNPHDAYVCNMKDGAVRPFGFESQPASFGTPEDNLGFPVWLFPSE</sequence>
<keyword evidence="3" id="KW-1185">Reference proteome</keyword>
<dbReference type="PANTHER" id="PTHR33110:SF123">
    <property type="entry name" value="DUF295 DOMAIN-CONTAINING PROTEIN"/>
    <property type="match status" value="1"/>
</dbReference>
<gene>
    <name evidence="2" type="primary">gb12993</name>
    <name evidence="2" type="ORF">PR202_gb12993</name>
</gene>
<accession>A0AAV5ESJ4</accession>
<organism evidence="2 3">
    <name type="scientific">Eleusine coracana subsp. coracana</name>
    <dbReference type="NCBI Taxonomy" id="191504"/>
    <lineage>
        <taxon>Eukaryota</taxon>
        <taxon>Viridiplantae</taxon>
        <taxon>Streptophyta</taxon>
        <taxon>Embryophyta</taxon>
        <taxon>Tracheophyta</taxon>
        <taxon>Spermatophyta</taxon>
        <taxon>Magnoliopsida</taxon>
        <taxon>Liliopsida</taxon>
        <taxon>Poales</taxon>
        <taxon>Poaceae</taxon>
        <taxon>PACMAD clade</taxon>
        <taxon>Chloridoideae</taxon>
        <taxon>Cynodonteae</taxon>
        <taxon>Eleusininae</taxon>
        <taxon>Eleusine</taxon>
    </lineage>
</organism>
<feature type="domain" description="KIB1-4 beta-propeller" evidence="1">
    <location>
        <begin position="136"/>
        <end position="387"/>
    </location>
</feature>
<evidence type="ECO:0000259" key="1">
    <source>
        <dbReference type="Pfam" id="PF03478"/>
    </source>
</evidence>
<name>A0AAV5ESJ4_ELECO</name>
<dbReference type="Pfam" id="PF03478">
    <property type="entry name" value="Beta-prop_KIB1-4"/>
    <property type="match status" value="1"/>
</dbReference>
<reference evidence="2" key="2">
    <citation type="submission" date="2021-12" db="EMBL/GenBank/DDBJ databases">
        <title>Resequencing data analysis of finger millet.</title>
        <authorList>
            <person name="Hatakeyama M."/>
            <person name="Aluri S."/>
            <person name="Balachadran M.T."/>
            <person name="Sivarajan S.R."/>
            <person name="Poveda L."/>
            <person name="Shimizu-Inatsugi R."/>
            <person name="Schlapbach R."/>
            <person name="Sreeman S.M."/>
            <person name="Shimizu K.K."/>
        </authorList>
    </citation>
    <scope>NUCLEOTIDE SEQUENCE</scope>
</reference>
<dbReference type="Proteomes" id="UP001054889">
    <property type="component" value="Unassembled WGS sequence"/>
</dbReference>
<reference evidence="2" key="1">
    <citation type="journal article" date="2018" name="DNA Res.">
        <title>Multiple hybrid de novo genome assembly of finger millet, an orphan allotetraploid crop.</title>
        <authorList>
            <person name="Hatakeyama M."/>
            <person name="Aluri S."/>
            <person name="Balachadran M.T."/>
            <person name="Sivarajan S.R."/>
            <person name="Patrignani A."/>
            <person name="Gruter S."/>
            <person name="Poveda L."/>
            <person name="Shimizu-Inatsugi R."/>
            <person name="Baeten J."/>
            <person name="Francoijs K.J."/>
            <person name="Nataraja K.N."/>
            <person name="Reddy Y.A.N."/>
            <person name="Phadnis S."/>
            <person name="Ravikumar R.L."/>
            <person name="Schlapbach R."/>
            <person name="Sreeman S.M."/>
            <person name="Shimizu K.K."/>
        </authorList>
    </citation>
    <scope>NUCLEOTIDE SEQUENCE</scope>
</reference>
<dbReference type="PANTHER" id="PTHR33110">
    <property type="entry name" value="F-BOX/KELCH-REPEAT PROTEIN-RELATED"/>
    <property type="match status" value="1"/>
</dbReference>
<dbReference type="Gene3D" id="1.20.1280.50">
    <property type="match status" value="1"/>
</dbReference>
<proteinExistence type="predicted"/>